<evidence type="ECO:0000256" key="6">
    <source>
        <dbReference type="SAM" id="MobiDB-lite"/>
    </source>
</evidence>
<dbReference type="InterPro" id="IPR001138">
    <property type="entry name" value="Zn2Cys6_DnaBD"/>
</dbReference>
<name>A0ABR0EM39_ZASCE</name>
<dbReference type="PROSITE" id="PS00463">
    <property type="entry name" value="ZN2_CY6_FUNGAL_1"/>
    <property type="match status" value="1"/>
</dbReference>
<dbReference type="SMART" id="SM00066">
    <property type="entry name" value="GAL4"/>
    <property type="match status" value="1"/>
</dbReference>
<keyword evidence="5" id="KW-0539">Nucleus</keyword>
<dbReference type="Gene3D" id="4.10.240.10">
    <property type="entry name" value="Zn(2)-C6 fungal-type DNA-binding domain"/>
    <property type="match status" value="1"/>
</dbReference>
<gene>
    <name evidence="8" type="ORF">PRZ48_005983</name>
</gene>
<evidence type="ECO:0000259" key="7">
    <source>
        <dbReference type="PROSITE" id="PS50048"/>
    </source>
</evidence>
<keyword evidence="9" id="KW-1185">Reference proteome</keyword>
<protein>
    <recommendedName>
        <fullName evidence="7">Zn(2)-C6 fungal-type domain-containing protein</fullName>
    </recommendedName>
</protein>
<dbReference type="PANTHER" id="PTHR47424">
    <property type="entry name" value="REGULATORY PROTEIN GAL4"/>
    <property type="match status" value="1"/>
</dbReference>
<comment type="caution">
    <text evidence="8">The sequence shown here is derived from an EMBL/GenBank/DDBJ whole genome shotgun (WGS) entry which is preliminary data.</text>
</comment>
<dbReference type="InterPro" id="IPR036864">
    <property type="entry name" value="Zn2-C6_fun-type_DNA-bd_sf"/>
</dbReference>
<dbReference type="EMBL" id="JAXOVC010000004">
    <property type="protein sequence ID" value="KAK4502557.1"/>
    <property type="molecule type" value="Genomic_DNA"/>
</dbReference>
<evidence type="ECO:0000256" key="2">
    <source>
        <dbReference type="ARBA" id="ARBA00023015"/>
    </source>
</evidence>
<evidence type="ECO:0000256" key="5">
    <source>
        <dbReference type="ARBA" id="ARBA00023242"/>
    </source>
</evidence>
<evidence type="ECO:0000256" key="3">
    <source>
        <dbReference type="ARBA" id="ARBA00023125"/>
    </source>
</evidence>
<accession>A0ABR0EM39</accession>
<evidence type="ECO:0000256" key="1">
    <source>
        <dbReference type="ARBA" id="ARBA00022723"/>
    </source>
</evidence>
<dbReference type="SUPFAM" id="SSF57701">
    <property type="entry name" value="Zn2/Cys6 DNA-binding domain"/>
    <property type="match status" value="1"/>
</dbReference>
<dbReference type="InterPro" id="IPR007219">
    <property type="entry name" value="XnlR_reg_dom"/>
</dbReference>
<keyword evidence="3" id="KW-0238">DNA-binding</keyword>
<dbReference type="SMART" id="SM00906">
    <property type="entry name" value="Fungal_trans"/>
    <property type="match status" value="1"/>
</dbReference>
<feature type="compositionally biased region" description="Basic and acidic residues" evidence="6">
    <location>
        <begin position="8"/>
        <end position="20"/>
    </location>
</feature>
<feature type="compositionally biased region" description="Polar residues" evidence="6">
    <location>
        <begin position="108"/>
        <end position="126"/>
    </location>
</feature>
<keyword evidence="1" id="KW-0479">Metal-binding</keyword>
<dbReference type="CDD" id="cd00067">
    <property type="entry name" value="GAL4"/>
    <property type="match status" value="1"/>
</dbReference>
<evidence type="ECO:0000313" key="9">
    <source>
        <dbReference type="Proteomes" id="UP001305779"/>
    </source>
</evidence>
<dbReference type="Pfam" id="PF04082">
    <property type="entry name" value="Fungal_trans"/>
    <property type="match status" value="1"/>
</dbReference>
<dbReference type="InterPro" id="IPR051127">
    <property type="entry name" value="Fungal_SecMet_Regulators"/>
</dbReference>
<keyword evidence="2" id="KW-0805">Transcription regulation</keyword>
<evidence type="ECO:0000313" key="8">
    <source>
        <dbReference type="EMBL" id="KAK4502557.1"/>
    </source>
</evidence>
<feature type="domain" description="Zn(2)-C6 fungal-type" evidence="7">
    <location>
        <begin position="29"/>
        <end position="59"/>
    </location>
</feature>
<organism evidence="8 9">
    <name type="scientific">Zasmidium cellare</name>
    <name type="common">Wine cellar mold</name>
    <name type="synonym">Racodium cellare</name>
    <dbReference type="NCBI Taxonomy" id="395010"/>
    <lineage>
        <taxon>Eukaryota</taxon>
        <taxon>Fungi</taxon>
        <taxon>Dikarya</taxon>
        <taxon>Ascomycota</taxon>
        <taxon>Pezizomycotina</taxon>
        <taxon>Dothideomycetes</taxon>
        <taxon>Dothideomycetidae</taxon>
        <taxon>Mycosphaerellales</taxon>
        <taxon>Mycosphaerellaceae</taxon>
        <taxon>Zasmidium</taxon>
    </lineage>
</organism>
<sequence>MTNQPPAHGDHDHGSNDERPTKRKRIALACTKCRERKSKCDGVTPECGLCRQMATECSYPPPLSKTDVLRQEFTSMVGGLEDRIGGIERMLTSFQQTLTTPAGREPVTPNSRTSAPITPAQPGSESDITITEDAFQSSSQPEPASDGIGIVPMTSREDCAFFGPSSNIAFLRLVSRALARHSGPGNGSAGPQSNIPENERLNVRGRQEANADQSMNLFGGTNANGHGNQTFKIPSDQRTRELLAEYFRNCGLVHPYVHEGRFMETYEAVRRSNFRTVRRSWLALLYMLLALSSLSSPYESASVAIISAESEEWFNLASDLCLKQVFSETGINLEVAQVLMWMALYLQGTHSSMRTCVIHGMAVRIAYQLGLHSGEASKLADPIEQEYRKRTWFGLVLLDCTLSMTYGRPPQIHDPWSTLEKPTAYADSVQRGFLAADELSVGFLYANIRLFEILQKAIQRLYGNNSGARMAFNVENIAKVYTLEGEILQWSKDLPPQLAVMQCNQVSAEALPLTVPLEILGRRQRTVLTLRHLNARILIHRPVLEGLLDAMSTESVDIDYLQVIRQAGANSVSFAVTCATKLIYIMHRLLGGSNREQGSQQLGAWWFSLYYTFNASLAILGALVVSRERWDCPSILTKKQRESAIEALYQTLGVLDGLDKGHSTVTRCRSYIQELIAVASPLLSDEDPVQFDNASFNADFTAGMSMPFDQNSLRQLASNVDLESFLFPTDLTALSGNAFWD</sequence>
<dbReference type="PROSITE" id="PS50048">
    <property type="entry name" value="ZN2_CY6_FUNGAL_2"/>
    <property type="match status" value="1"/>
</dbReference>
<evidence type="ECO:0000256" key="4">
    <source>
        <dbReference type="ARBA" id="ARBA00023163"/>
    </source>
</evidence>
<feature type="region of interest" description="Disordered" evidence="6">
    <location>
        <begin position="1"/>
        <end position="23"/>
    </location>
</feature>
<keyword evidence="4" id="KW-0804">Transcription</keyword>
<dbReference type="Pfam" id="PF00172">
    <property type="entry name" value="Zn_clus"/>
    <property type="match status" value="1"/>
</dbReference>
<dbReference type="Proteomes" id="UP001305779">
    <property type="component" value="Unassembled WGS sequence"/>
</dbReference>
<feature type="region of interest" description="Disordered" evidence="6">
    <location>
        <begin position="98"/>
        <end position="126"/>
    </location>
</feature>
<dbReference type="PANTHER" id="PTHR47424:SF3">
    <property type="entry name" value="REGULATORY PROTEIN GAL4"/>
    <property type="match status" value="1"/>
</dbReference>
<dbReference type="CDD" id="cd12148">
    <property type="entry name" value="fungal_TF_MHR"/>
    <property type="match status" value="1"/>
</dbReference>
<reference evidence="8 9" key="1">
    <citation type="journal article" date="2023" name="G3 (Bethesda)">
        <title>A chromosome-level genome assembly of Zasmidium syzygii isolated from banana leaves.</title>
        <authorList>
            <person name="van Westerhoven A.C."/>
            <person name="Mehrabi R."/>
            <person name="Talebi R."/>
            <person name="Steentjes M.B.F."/>
            <person name="Corcolon B."/>
            <person name="Chong P.A."/>
            <person name="Kema G.H.J."/>
            <person name="Seidl M.F."/>
        </authorList>
    </citation>
    <scope>NUCLEOTIDE SEQUENCE [LARGE SCALE GENOMIC DNA]</scope>
    <source>
        <strain evidence="8 9">P124</strain>
    </source>
</reference>
<proteinExistence type="predicted"/>